<dbReference type="Proteomes" id="UP000183832">
    <property type="component" value="Unassembled WGS sequence"/>
</dbReference>
<keyword evidence="2" id="KW-1185">Reference proteome</keyword>
<evidence type="ECO:0000313" key="1">
    <source>
        <dbReference type="EMBL" id="CRK87930.1"/>
    </source>
</evidence>
<name>A0A1J1HK60_9DIPT</name>
<protein>
    <submittedName>
        <fullName evidence="1">CLUMA_CG001716, isoform A</fullName>
    </submittedName>
</protein>
<accession>A0A1J1HK60</accession>
<dbReference type="AlphaFoldDB" id="A0A1J1HK60"/>
<sequence>MRFHSQDVIWDPNLLHFFVPRCDDYHETISLTQRFSNEKSENKYPLEWLACKAKHKLNI</sequence>
<evidence type="ECO:0000313" key="2">
    <source>
        <dbReference type="Proteomes" id="UP000183832"/>
    </source>
</evidence>
<gene>
    <name evidence="1" type="ORF">CLUMA_CG001716</name>
</gene>
<dbReference type="EMBL" id="CVRI01000006">
    <property type="protein sequence ID" value="CRK87930.1"/>
    <property type="molecule type" value="Genomic_DNA"/>
</dbReference>
<reference evidence="1 2" key="1">
    <citation type="submission" date="2015-04" db="EMBL/GenBank/DDBJ databases">
        <authorList>
            <person name="Syromyatnikov M.Y."/>
            <person name="Popov V.N."/>
        </authorList>
    </citation>
    <scope>NUCLEOTIDE SEQUENCE [LARGE SCALE GENOMIC DNA]</scope>
</reference>
<organism evidence="1 2">
    <name type="scientific">Clunio marinus</name>
    <dbReference type="NCBI Taxonomy" id="568069"/>
    <lineage>
        <taxon>Eukaryota</taxon>
        <taxon>Metazoa</taxon>
        <taxon>Ecdysozoa</taxon>
        <taxon>Arthropoda</taxon>
        <taxon>Hexapoda</taxon>
        <taxon>Insecta</taxon>
        <taxon>Pterygota</taxon>
        <taxon>Neoptera</taxon>
        <taxon>Endopterygota</taxon>
        <taxon>Diptera</taxon>
        <taxon>Nematocera</taxon>
        <taxon>Chironomoidea</taxon>
        <taxon>Chironomidae</taxon>
        <taxon>Clunio</taxon>
    </lineage>
</organism>
<proteinExistence type="predicted"/>